<organism evidence="1 2">
    <name type="scientific">Lacipirellula limnantheis</name>
    <dbReference type="NCBI Taxonomy" id="2528024"/>
    <lineage>
        <taxon>Bacteria</taxon>
        <taxon>Pseudomonadati</taxon>
        <taxon>Planctomycetota</taxon>
        <taxon>Planctomycetia</taxon>
        <taxon>Pirellulales</taxon>
        <taxon>Lacipirellulaceae</taxon>
        <taxon>Lacipirellula</taxon>
    </lineage>
</organism>
<gene>
    <name evidence="1" type="ORF">I41_15240</name>
</gene>
<accession>A0A517TVF5</accession>
<dbReference type="KEGG" id="llh:I41_15240"/>
<dbReference type="SUPFAM" id="SSF52091">
    <property type="entry name" value="SpoIIaa-like"/>
    <property type="match status" value="1"/>
</dbReference>
<keyword evidence="2" id="KW-1185">Reference proteome</keyword>
<dbReference type="OrthoDB" id="278299at2"/>
<proteinExistence type="predicted"/>
<evidence type="ECO:0000313" key="2">
    <source>
        <dbReference type="Proteomes" id="UP000317909"/>
    </source>
</evidence>
<dbReference type="Proteomes" id="UP000317909">
    <property type="component" value="Chromosome"/>
</dbReference>
<evidence type="ECO:0008006" key="3">
    <source>
        <dbReference type="Google" id="ProtNLM"/>
    </source>
</evidence>
<dbReference type="EMBL" id="CP036339">
    <property type="protein sequence ID" value="QDT72351.1"/>
    <property type="molecule type" value="Genomic_DNA"/>
</dbReference>
<dbReference type="Gene3D" id="3.30.750.24">
    <property type="entry name" value="STAS domain"/>
    <property type="match status" value="1"/>
</dbReference>
<dbReference type="AlphaFoldDB" id="A0A517TVF5"/>
<sequence length="123" mass="13541">MPAAATAWIDSRLEGGVRVVTILADRLDKKLHSRQEFAQTLADALAAGERQFVLDLSNIRYTNHTYGILQSAFTAGNVIHGSGSRMAVCGLKGHPRRAYLFADVDQFIPEYRKLRQAIAAVRG</sequence>
<dbReference type="InterPro" id="IPR036513">
    <property type="entry name" value="STAS_dom_sf"/>
</dbReference>
<dbReference type="RefSeq" id="WP_145431931.1">
    <property type="nucleotide sequence ID" value="NZ_CP036339.1"/>
</dbReference>
<reference evidence="1 2" key="1">
    <citation type="submission" date="2019-02" db="EMBL/GenBank/DDBJ databases">
        <title>Deep-cultivation of Planctomycetes and their phenomic and genomic characterization uncovers novel biology.</title>
        <authorList>
            <person name="Wiegand S."/>
            <person name="Jogler M."/>
            <person name="Boedeker C."/>
            <person name="Pinto D."/>
            <person name="Vollmers J."/>
            <person name="Rivas-Marin E."/>
            <person name="Kohn T."/>
            <person name="Peeters S.H."/>
            <person name="Heuer A."/>
            <person name="Rast P."/>
            <person name="Oberbeckmann S."/>
            <person name="Bunk B."/>
            <person name="Jeske O."/>
            <person name="Meyerdierks A."/>
            <person name="Storesund J.E."/>
            <person name="Kallscheuer N."/>
            <person name="Luecker S."/>
            <person name="Lage O.M."/>
            <person name="Pohl T."/>
            <person name="Merkel B.J."/>
            <person name="Hornburger P."/>
            <person name="Mueller R.-W."/>
            <person name="Bruemmer F."/>
            <person name="Labrenz M."/>
            <person name="Spormann A.M."/>
            <person name="Op den Camp H."/>
            <person name="Overmann J."/>
            <person name="Amann R."/>
            <person name="Jetten M.S.M."/>
            <person name="Mascher T."/>
            <person name="Medema M.H."/>
            <person name="Devos D.P."/>
            <person name="Kaster A.-K."/>
            <person name="Ovreas L."/>
            <person name="Rohde M."/>
            <person name="Galperin M.Y."/>
            <person name="Jogler C."/>
        </authorList>
    </citation>
    <scope>NUCLEOTIDE SEQUENCE [LARGE SCALE GENOMIC DNA]</scope>
    <source>
        <strain evidence="1 2">I41</strain>
    </source>
</reference>
<evidence type="ECO:0000313" key="1">
    <source>
        <dbReference type="EMBL" id="QDT72351.1"/>
    </source>
</evidence>
<protein>
    <recommendedName>
        <fullName evidence="3">STAS domain-containing protein</fullName>
    </recommendedName>
</protein>
<name>A0A517TVF5_9BACT</name>